<keyword evidence="2" id="KW-1185">Reference proteome</keyword>
<name>A0A166AKE7_9AGAM</name>
<evidence type="ECO:0000313" key="1">
    <source>
        <dbReference type="EMBL" id="KZP11702.1"/>
    </source>
</evidence>
<reference evidence="1 2" key="1">
    <citation type="journal article" date="2016" name="Mol. Biol. Evol.">
        <title>Comparative Genomics of Early-Diverging Mushroom-Forming Fungi Provides Insights into the Origins of Lignocellulose Decay Capabilities.</title>
        <authorList>
            <person name="Nagy L.G."/>
            <person name="Riley R."/>
            <person name="Tritt A."/>
            <person name="Adam C."/>
            <person name="Daum C."/>
            <person name="Floudas D."/>
            <person name="Sun H."/>
            <person name="Yadav J.S."/>
            <person name="Pangilinan J."/>
            <person name="Larsson K.H."/>
            <person name="Matsuura K."/>
            <person name="Barry K."/>
            <person name="Labutti K."/>
            <person name="Kuo R."/>
            <person name="Ohm R.A."/>
            <person name="Bhattacharya S.S."/>
            <person name="Shirouzu T."/>
            <person name="Yoshinaga Y."/>
            <person name="Martin F.M."/>
            <person name="Grigoriev I.V."/>
            <person name="Hibbett D.S."/>
        </authorList>
    </citation>
    <scope>NUCLEOTIDE SEQUENCE [LARGE SCALE GENOMIC DNA]</scope>
    <source>
        <strain evidence="1 2">CBS 109695</strain>
    </source>
</reference>
<protein>
    <recommendedName>
        <fullName evidence="3">ABM domain-containing protein</fullName>
    </recommendedName>
</protein>
<dbReference type="Proteomes" id="UP000076532">
    <property type="component" value="Unassembled WGS sequence"/>
</dbReference>
<accession>A0A166AKE7</accession>
<dbReference type="OrthoDB" id="3830579at2759"/>
<dbReference type="AlphaFoldDB" id="A0A166AKE7"/>
<proteinExistence type="predicted"/>
<evidence type="ECO:0008006" key="3">
    <source>
        <dbReference type="Google" id="ProtNLM"/>
    </source>
</evidence>
<evidence type="ECO:0000313" key="2">
    <source>
        <dbReference type="Proteomes" id="UP000076532"/>
    </source>
</evidence>
<gene>
    <name evidence="1" type="ORF">FIBSPDRAFT_937403</name>
</gene>
<organism evidence="1 2">
    <name type="scientific">Athelia psychrophila</name>
    <dbReference type="NCBI Taxonomy" id="1759441"/>
    <lineage>
        <taxon>Eukaryota</taxon>
        <taxon>Fungi</taxon>
        <taxon>Dikarya</taxon>
        <taxon>Basidiomycota</taxon>
        <taxon>Agaricomycotina</taxon>
        <taxon>Agaricomycetes</taxon>
        <taxon>Agaricomycetidae</taxon>
        <taxon>Atheliales</taxon>
        <taxon>Atheliaceae</taxon>
        <taxon>Athelia</taxon>
    </lineage>
</organism>
<sequence>MTITQIIVWKAAPDELRIDEVAKAKLAGVQGVAGIQSSYFGEQHAADLPEGVKKCVWVNVWDSYDSAANQLEHIDRLFEQERDVQILHADVKFGSDLEKSLALPTTEVAVIVPKPGESIKWAEEFQNLRTKFESQGHTTAWGPTFKDTNAQLALVGWDSREEHLKVVGGKSADPEDVEIGKIIEVIFQLAEPAGMYHVNLRQYST</sequence>
<dbReference type="EMBL" id="KV417659">
    <property type="protein sequence ID" value="KZP11702.1"/>
    <property type="molecule type" value="Genomic_DNA"/>
</dbReference>